<reference evidence="2 3" key="1">
    <citation type="submission" date="2019-02" db="EMBL/GenBank/DDBJ databases">
        <title>Genome sequencing of the rare red list fungi Dentipellis fragilis.</title>
        <authorList>
            <person name="Buettner E."/>
            <person name="Kellner H."/>
        </authorList>
    </citation>
    <scope>NUCLEOTIDE SEQUENCE [LARGE SCALE GENOMIC DNA]</scope>
    <source>
        <strain evidence="2 3">DSM 105465</strain>
    </source>
</reference>
<proteinExistence type="predicted"/>
<sequence length="525" mass="57400">MIPYPARTHHIVSLCSYPELHSTRTALLGSAQTTRPNHGQGPSELGKRRQSQAQDRGRGQRAAVLRNNPTHCTSPCVAQRNDPGIILRRAACLQHKSLLSPMHLRFVPNPSLAPTQPSFVLDPSLALPHPSLVLAPSLAPPHTPFMLDPSHALPHAPFVLEPSLAPPHLPSVPDPSFTPPRLPSVSDQSLSPPHAPSVQVLSHVPTNTNAHPDAPQYPEPHGGCGEGTLARASPGKYSDEGAEEGEQSCIAHPETTFGQSRPVEERITTATLPPHPALPPEAFATSTKFDVKSLSPLERLLFGTSPNPMYNTPFSIPFRVPTMQEQHGLHNPGNQIPLQHCNNGYLATEHFPPGMFSMQDSVAPPSSTIDEELSGSAETPTPAPPIPRNPVDEMYPVTTEERFNTGREWKRLFRGLSQLPIIADIHPSPGKTDIETRNANSPYLTVIYPLFLLDLLHPRNGRLTESLTRRALTKKLTSKFVTRKSSTHLRDERVLLLADRLGARGPLGDSLLYSAFNAIDSRHLY</sequence>
<gene>
    <name evidence="2" type="ORF">EVG20_g7501</name>
</gene>
<dbReference type="AlphaFoldDB" id="A0A4Y9YDW9"/>
<comment type="caution">
    <text evidence="2">The sequence shown here is derived from an EMBL/GenBank/DDBJ whole genome shotgun (WGS) entry which is preliminary data.</text>
</comment>
<dbReference type="Proteomes" id="UP000298327">
    <property type="component" value="Unassembled WGS sequence"/>
</dbReference>
<keyword evidence="3" id="KW-1185">Reference proteome</keyword>
<protein>
    <submittedName>
        <fullName evidence="2">Uncharacterized protein</fullName>
    </submittedName>
</protein>
<accession>A0A4Y9YDW9</accession>
<evidence type="ECO:0000256" key="1">
    <source>
        <dbReference type="SAM" id="MobiDB-lite"/>
    </source>
</evidence>
<organism evidence="2 3">
    <name type="scientific">Dentipellis fragilis</name>
    <dbReference type="NCBI Taxonomy" id="205917"/>
    <lineage>
        <taxon>Eukaryota</taxon>
        <taxon>Fungi</taxon>
        <taxon>Dikarya</taxon>
        <taxon>Basidiomycota</taxon>
        <taxon>Agaricomycotina</taxon>
        <taxon>Agaricomycetes</taxon>
        <taxon>Russulales</taxon>
        <taxon>Hericiaceae</taxon>
        <taxon>Dentipellis</taxon>
    </lineage>
</organism>
<evidence type="ECO:0000313" key="3">
    <source>
        <dbReference type="Proteomes" id="UP000298327"/>
    </source>
</evidence>
<name>A0A4Y9YDW9_9AGAM</name>
<evidence type="ECO:0000313" key="2">
    <source>
        <dbReference type="EMBL" id="TFY60210.1"/>
    </source>
</evidence>
<dbReference type="EMBL" id="SEOQ01000576">
    <property type="protein sequence ID" value="TFY60210.1"/>
    <property type="molecule type" value="Genomic_DNA"/>
</dbReference>
<feature type="region of interest" description="Disordered" evidence="1">
    <location>
        <begin position="167"/>
        <end position="246"/>
    </location>
</feature>
<feature type="region of interest" description="Disordered" evidence="1">
    <location>
        <begin position="361"/>
        <end position="393"/>
    </location>
</feature>
<feature type="region of interest" description="Disordered" evidence="1">
    <location>
        <begin position="31"/>
        <end position="61"/>
    </location>
</feature>
<feature type="compositionally biased region" description="Pro residues" evidence="1">
    <location>
        <begin position="167"/>
        <end position="182"/>
    </location>
</feature>